<feature type="region of interest" description="Disordered" evidence="9">
    <location>
        <begin position="225"/>
        <end position="247"/>
    </location>
</feature>
<comment type="cofactor">
    <cofactor evidence="8">
        <name>Mg(2+)</name>
        <dbReference type="ChEBI" id="CHEBI:18420"/>
    </cofactor>
</comment>
<name>A0A937FUJ2_9BACT</name>
<dbReference type="Pfam" id="PF14622">
    <property type="entry name" value="Ribonucleas_3_3"/>
    <property type="match status" value="1"/>
</dbReference>
<evidence type="ECO:0000259" key="10">
    <source>
        <dbReference type="PROSITE" id="PS50137"/>
    </source>
</evidence>
<feature type="binding site" evidence="8">
    <location>
        <position position="65"/>
    </location>
    <ligand>
        <name>Mg(2+)</name>
        <dbReference type="ChEBI" id="CHEBI:18420"/>
    </ligand>
</feature>
<dbReference type="GO" id="GO:0019843">
    <property type="term" value="F:rRNA binding"/>
    <property type="evidence" value="ECO:0007669"/>
    <property type="project" value="UniProtKB-KW"/>
</dbReference>
<dbReference type="GO" id="GO:0046872">
    <property type="term" value="F:metal ion binding"/>
    <property type="evidence" value="ECO:0007669"/>
    <property type="project" value="UniProtKB-KW"/>
</dbReference>
<keyword evidence="3 8" id="KW-0507">mRNA processing</keyword>
<keyword evidence="8" id="KW-0698">rRNA processing</keyword>
<keyword evidence="7 8" id="KW-0694">RNA-binding</keyword>
<dbReference type="Gene3D" id="1.10.1520.10">
    <property type="entry name" value="Ribonuclease III domain"/>
    <property type="match status" value="1"/>
</dbReference>
<dbReference type="CDD" id="cd10845">
    <property type="entry name" value="DSRM_RNAse_III_family"/>
    <property type="match status" value="1"/>
</dbReference>
<dbReference type="PANTHER" id="PTHR11207:SF0">
    <property type="entry name" value="RIBONUCLEASE 3"/>
    <property type="match status" value="1"/>
</dbReference>
<dbReference type="CDD" id="cd00593">
    <property type="entry name" value="RIBOc"/>
    <property type="match status" value="1"/>
</dbReference>
<evidence type="ECO:0000256" key="2">
    <source>
        <dbReference type="ARBA" id="ARBA00010183"/>
    </source>
</evidence>
<dbReference type="PROSITE" id="PS00517">
    <property type="entry name" value="RNASE_3_1"/>
    <property type="match status" value="1"/>
</dbReference>
<dbReference type="HAMAP" id="MF_00104">
    <property type="entry name" value="RNase_III"/>
    <property type="match status" value="1"/>
</dbReference>
<dbReference type="NCBIfam" id="TIGR02191">
    <property type="entry name" value="RNaseIII"/>
    <property type="match status" value="1"/>
</dbReference>
<accession>A0A937FUJ2</accession>
<dbReference type="Proteomes" id="UP000614216">
    <property type="component" value="Unassembled WGS sequence"/>
</dbReference>
<evidence type="ECO:0000256" key="7">
    <source>
        <dbReference type="ARBA" id="ARBA00022884"/>
    </source>
</evidence>
<dbReference type="InterPro" id="IPR000999">
    <property type="entry name" value="RNase_III_dom"/>
</dbReference>
<dbReference type="GO" id="GO:0006397">
    <property type="term" value="P:mRNA processing"/>
    <property type="evidence" value="ECO:0007669"/>
    <property type="project" value="UniProtKB-UniRule"/>
</dbReference>
<keyword evidence="6 8" id="KW-0378">Hydrolase</keyword>
<dbReference type="GO" id="GO:0008033">
    <property type="term" value="P:tRNA processing"/>
    <property type="evidence" value="ECO:0007669"/>
    <property type="project" value="UniProtKB-KW"/>
</dbReference>
<dbReference type="EMBL" id="JAEUGD010000004">
    <property type="protein sequence ID" value="MBL6445243.1"/>
    <property type="molecule type" value="Genomic_DNA"/>
</dbReference>
<feature type="domain" description="RNase III" evidence="11">
    <location>
        <begin position="23"/>
        <end position="150"/>
    </location>
</feature>
<dbReference type="Pfam" id="PF00035">
    <property type="entry name" value="dsrm"/>
    <property type="match status" value="1"/>
</dbReference>
<feature type="active site" evidence="8">
    <location>
        <position position="69"/>
    </location>
</feature>
<evidence type="ECO:0000256" key="6">
    <source>
        <dbReference type="ARBA" id="ARBA00022801"/>
    </source>
</evidence>
<comment type="similarity">
    <text evidence="2">Belongs to the ribonuclease III family.</text>
</comment>
<evidence type="ECO:0000256" key="8">
    <source>
        <dbReference type="HAMAP-Rule" id="MF_00104"/>
    </source>
</evidence>
<evidence type="ECO:0000256" key="9">
    <source>
        <dbReference type="SAM" id="MobiDB-lite"/>
    </source>
</evidence>
<protein>
    <recommendedName>
        <fullName evidence="8">Ribonuclease 3</fullName>
        <ecNumber evidence="8">3.1.26.3</ecNumber>
    </recommendedName>
    <alternativeName>
        <fullName evidence="8">Ribonuclease III</fullName>
        <shortName evidence="8">RNase III</shortName>
    </alternativeName>
</protein>
<gene>
    <name evidence="8 12" type="primary">rnc</name>
    <name evidence="12" type="ORF">JMN32_02915</name>
</gene>
<evidence type="ECO:0000256" key="3">
    <source>
        <dbReference type="ARBA" id="ARBA00022664"/>
    </source>
</evidence>
<feature type="binding site" evidence="8">
    <location>
        <position position="136"/>
    </location>
    <ligand>
        <name>Mg(2+)</name>
        <dbReference type="ChEBI" id="CHEBI:18420"/>
    </ligand>
</feature>
<dbReference type="AlphaFoldDB" id="A0A937FUJ2"/>
<comment type="function">
    <text evidence="8">Digests double-stranded RNA. Involved in the processing of primary rRNA transcript to yield the immediate precursors to the large and small rRNAs (23S and 16S). Processes some mRNAs, and tRNAs when they are encoded in the rRNA operon. Processes pre-crRNA and tracrRNA of type II CRISPR loci if present in the organism.</text>
</comment>
<keyword evidence="8" id="KW-0819">tRNA processing</keyword>
<dbReference type="InterPro" id="IPR014720">
    <property type="entry name" value="dsRBD_dom"/>
</dbReference>
<keyword evidence="13" id="KW-1185">Reference proteome</keyword>
<dbReference type="SMART" id="SM00535">
    <property type="entry name" value="RIBOc"/>
    <property type="match status" value="1"/>
</dbReference>
<dbReference type="Gene3D" id="3.30.160.20">
    <property type="match status" value="1"/>
</dbReference>
<keyword evidence="8" id="KW-0963">Cytoplasm</keyword>
<evidence type="ECO:0000313" key="13">
    <source>
        <dbReference type="Proteomes" id="UP000614216"/>
    </source>
</evidence>
<evidence type="ECO:0000256" key="4">
    <source>
        <dbReference type="ARBA" id="ARBA00022722"/>
    </source>
</evidence>
<keyword evidence="8" id="KW-0460">Magnesium</keyword>
<comment type="caution">
    <text evidence="12">The sequence shown here is derived from an EMBL/GenBank/DDBJ whole genome shotgun (WGS) entry which is preliminary data.</text>
</comment>
<dbReference type="GO" id="GO:0010468">
    <property type="term" value="P:regulation of gene expression"/>
    <property type="evidence" value="ECO:0007669"/>
    <property type="project" value="TreeGrafter"/>
</dbReference>
<feature type="domain" description="DRBM" evidence="10">
    <location>
        <begin position="178"/>
        <end position="246"/>
    </location>
</feature>
<comment type="subunit">
    <text evidence="8">Homodimer.</text>
</comment>
<dbReference type="InterPro" id="IPR036389">
    <property type="entry name" value="RNase_III_sf"/>
</dbReference>
<sequence length="247" mass="28491">MHRAVRRFINIFKRRSEKDKRLITAIKTIVGSKPFNLELYRLAIKHSSVAKHNSQGLKESNERLEYLGDAVLGAAVADYLFKTFPFKEEGFLTEIRSRIVNRESLNNIGKRIGLNQVVEYDQKKKSKLSHKSLYGDTLEAIVGAVYLDKGYSYCKHFIIDKLIIPYLNIDEVIKSNPNYKSKIIEWSQKENKDVKFEIISVKNEKHHREFTAQVFVDNEPLGKGFGHSKKKAEQDAAQKSCELLDLD</sequence>
<keyword evidence="8" id="KW-0479">Metal-binding</keyword>
<dbReference type="GO" id="GO:0005737">
    <property type="term" value="C:cytoplasm"/>
    <property type="evidence" value="ECO:0007669"/>
    <property type="project" value="UniProtKB-SubCell"/>
</dbReference>
<dbReference type="SUPFAM" id="SSF69065">
    <property type="entry name" value="RNase III domain-like"/>
    <property type="match status" value="1"/>
</dbReference>
<dbReference type="RefSeq" id="WP_202854781.1">
    <property type="nucleotide sequence ID" value="NZ_JAEUGD010000004.1"/>
</dbReference>
<proteinExistence type="inferred from homology"/>
<keyword evidence="8" id="KW-0699">rRNA-binding</keyword>
<evidence type="ECO:0000256" key="1">
    <source>
        <dbReference type="ARBA" id="ARBA00000109"/>
    </source>
</evidence>
<organism evidence="12 13">
    <name type="scientific">Fulvivirga marina</name>
    <dbReference type="NCBI Taxonomy" id="2494733"/>
    <lineage>
        <taxon>Bacteria</taxon>
        <taxon>Pseudomonadati</taxon>
        <taxon>Bacteroidota</taxon>
        <taxon>Cytophagia</taxon>
        <taxon>Cytophagales</taxon>
        <taxon>Fulvivirgaceae</taxon>
        <taxon>Fulvivirga</taxon>
    </lineage>
</organism>
<dbReference type="GO" id="GO:0003725">
    <property type="term" value="F:double-stranded RNA binding"/>
    <property type="evidence" value="ECO:0007669"/>
    <property type="project" value="TreeGrafter"/>
</dbReference>
<dbReference type="SUPFAM" id="SSF54768">
    <property type="entry name" value="dsRNA-binding domain-like"/>
    <property type="match status" value="1"/>
</dbReference>
<dbReference type="GO" id="GO:0006364">
    <property type="term" value="P:rRNA processing"/>
    <property type="evidence" value="ECO:0007669"/>
    <property type="project" value="UniProtKB-UniRule"/>
</dbReference>
<comment type="subcellular location">
    <subcellularLocation>
        <location evidence="8">Cytoplasm</location>
    </subcellularLocation>
</comment>
<evidence type="ECO:0000256" key="5">
    <source>
        <dbReference type="ARBA" id="ARBA00022759"/>
    </source>
</evidence>
<dbReference type="PROSITE" id="PS50137">
    <property type="entry name" value="DS_RBD"/>
    <property type="match status" value="1"/>
</dbReference>
<dbReference type="InterPro" id="IPR011907">
    <property type="entry name" value="RNase_III"/>
</dbReference>
<keyword evidence="5 8" id="KW-0255">Endonuclease</keyword>
<feature type="active site" evidence="8">
    <location>
        <position position="139"/>
    </location>
</feature>
<dbReference type="PANTHER" id="PTHR11207">
    <property type="entry name" value="RIBONUCLEASE III"/>
    <property type="match status" value="1"/>
</dbReference>
<reference evidence="12" key="1">
    <citation type="submission" date="2021-01" db="EMBL/GenBank/DDBJ databases">
        <title>Fulvivirga kasyanovii gen. nov., sp nov., a novel member of the phylum Bacteroidetes isolated from seawater in a mussel farm.</title>
        <authorList>
            <person name="Zhao L.-H."/>
            <person name="Wang Z.-J."/>
        </authorList>
    </citation>
    <scope>NUCLEOTIDE SEQUENCE</scope>
    <source>
        <strain evidence="12">29W222</strain>
    </source>
</reference>
<dbReference type="PROSITE" id="PS50142">
    <property type="entry name" value="RNASE_3_2"/>
    <property type="match status" value="1"/>
</dbReference>
<dbReference type="SMART" id="SM00358">
    <property type="entry name" value="DSRM"/>
    <property type="match status" value="1"/>
</dbReference>
<feature type="binding site" evidence="8">
    <location>
        <position position="139"/>
    </location>
    <ligand>
        <name>Mg(2+)</name>
        <dbReference type="ChEBI" id="CHEBI:18420"/>
    </ligand>
</feature>
<comment type="catalytic activity">
    <reaction evidence="1 8">
        <text>Endonucleolytic cleavage to 5'-phosphomonoester.</text>
        <dbReference type="EC" id="3.1.26.3"/>
    </reaction>
</comment>
<dbReference type="EC" id="3.1.26.3" evidence="8"/>
<dbReference type="GO" id="GO:0004525">
    <property type="term" value="F:ribonuclease III activity"/>
    <property type="evidence" value="ECO:0007669"/>
    <property type="project" value="UniProtKB-UniRule"/>
</dbReference>
<keyword evidence="4 8" id="KW-0540">Nuclease</keyword>
<evidence type="ECO:0000259" key="11">
    <source>
        <dbReference type="PROSITE" id="PS50142"/>
    </source>
</evidence>
<evidence type="ECO:0000313" key="12">
    <source>
        <dbReference type="EMBL" id="MBL6445243.1"/>
    </source>
</evidence>